<protein>
    <recommendedName>
        <fullName evidence="3">Cof-type HAD-IIB family hydrolase</fullName>
    </recommendedName>
</protein>
<dbReference type="NCBIfam" id="TIGR01484">
    <property type="entry name" value="HAD-SF-IIB"/>
    <property type="match status" value="1"/>
</dbReference>
<dbReference type="PANTHER" id="PTHR10000">
    <property type="entry name" value="PHOSPHOSERINE PHOSPHATASE"/>
    <property type="match status" value="1"/>
</dbReference>
<evidence type="ECO:0000313" key="2">
    <source>
        <dbReference type="Proteomes" id="UP000236845"/>
    </source>
</evidence>
<dbReference type="GO" id="GO:0000287">
    <property type="term" value="F:magnesium ion binding"/>
    <property type="evidence" value="ECO:0007669"/>
    <property type="project" value="TreeGrafter"/>
</dbReference>
<dbReference type="PANTHER" id="PTHR10000:SF8">
    <property type="entry name" value="HAD SUPERFAMILY HYDROLASE-LIKE, TYPE 3"/>
    <property type="match status" value="1"/>
</dbReference>
<dbReference type="AlphaFoldDB" id="A0A2H0YRC3"/>
<dbReference type="GO" id="GO:0016791">
    <property type="term" value="F:phosphatase activity"/>
    <property type="evidence" value="ECO:0007669"/>
    <property type="project" value="UniProtKB-ARBA"/>
</dbReference>
<dbReference type="InterPro" id="IPR023214">
    <property type="entry name" value="HAD_sf"/>
</dbReference>
<dbReference type="Gene3D" id="3.40.50.1000">
    <property type="entry name" value="HAD superfamily/HAD-like"/>
    <property type="match status" value="1"/>
</dbReference>
<dbReference type="NCBIfam" id="TIGR00099">
    <property type="entry name" value="Cof-subfamily"/>
    <property type="match status" value="1"/>
</dbReference>
<dbReference type="Pfam" id="PF08282">
    <property type="entry name" value="Hydrolase_3"/>
    <property type="match status" value="1"/>
</dbReference>
<dbReference type="SUPFAM" id="SSF56784">
    <property type="entry name" value="HAD-like"/>
    <property type="match status" value="1"/>
</dbReference>
<evidence type="ECO:0008006" key="3">
    <source>
        <dbReference type="Google" id="ProtNLM"/>
    </source>
</evidence>
<dbReference type="CDD" id="cd07516">
    <property type="entry name" value="HAD_Pase"/>
    <property type="match status" value="1"/>
</dbReference>
<dbReference type="EMBL" id="PEXW01000002">
    <property type="protein sequence ID" value="PIS41054.1"/>
    <property type="molecule type" value="Genomic_DNA"/>
</dbReference>
<evidence type="ECO:0000313" key="1">
    <source>
        <dbReference type="EMBL" id="PIS41054.1"/>
    </source>
</evidence>
<dbReference type="InterPro" id="IPR000150">
    <property type="entry name" value="Cof"/>
</dbReference>
<dbReference type="InterPro" id="IPR036412">
    <property type="entry name" value="HAD-like_sf"/>
</dbReference>
<dbReference type="InterPro" id="IPR006379">
    <property type="entry name" value="HAD-SF_hydro_IIB"/>
</dbReference>
<dbReference type="GO" id="GO:0005829">
    <property type="term" value="C:cytosol"/>
    <property type="evidence" value="ECO:0007669"/>
    <property type="project" value="TreeGrafter"/>
</dbReference>
<dbReference type="SFLD" id="SFLDG01140">
    <property type="entry name" value="C2.B:_Phosphomannomutase_and_P"/>
    <property type="match status" value="1"/>
</dbReference>
<organism evidence="1 2">
    <name type="scientific">Candidatus Kerfeldbacteria bacterium CG08_land_8_20_14_0_20_43_14</name>
    <dbReference type="NCBI Taxonomy" id="2014246"/>
    <lineage>
        <taxon>Bacteria</taxon>
        <taxon>Candidatus Kerfeldiibacteriota</taxon>
    </lineage>
</organism>
<gene>
    <name evidence="1" type="ORF">COT26_00105</name>
</gene>
<dbReference type="SFLD" id="SFLDS00003">
    <property type="entry name" value="Haloacid_Dehalogenase"/>
    <property type="match status" value="1"/>
</dbReference>
<accession>A0A2H0YRC3</accession>
<name>A0A2H0YRC3_9BACT</name>
<sequence length="274" mass="30848">MTKRAKIKLLLIDLDDTLIGPDLKVSQKNQLAIRQAIRAGIKVTLATGRTFTTTLPFALKLGLKHTLACFQGALLRGKSKRLAAQTMPPQYYLDIIKFGLKHKIQICVYVLDHDTVFFQRPLDKYGKEYLDKIEQVRQISLVNLLTFPFSHPPIKIMFVAHPEKIVSLAKIARKKFGRRLYITRTRNNLLEFLHPHVNKGLALKKLAEHYGLDMGQTAAIGDGYNDIPMLKAAGVSFAVKNAPAEVERAADYVVSAWDQDGVAEAIARIIRNKY</sequence>
<reference evidence="2" key="1">
    <citation type="submission" date="2017-09" db="EMBL/GenBank/DDBJ databases">
        <title>Depth-based differentiation of microbial function through sediment-hosted aquifers and enrichment of novel symbionts in the deep terrestrial subsurface.</title>
        <authorList>
            <person name="Probst A.J."/>
            <person name="Ladd B."/>
            <person name="Jarett J.K."/>
            <person name="Geller-Mcgrath D.E."/>
            <person name="Sieber C.M.K."/>
            <person name="Emerson J.B."/>
            <person name="Anantharaman K."/>
            <person name="Thomas B.C."/>
            <person name="Malmstrom R."/>
            <person name="Stieglmeier M."/>
            <person name="Klingl A."/>
            <person name="Woyke T."/>
            <person name="Ryan C.M."/>
            <person name="Banfield J.F."/>
        </authorList>
    </citation>
    <scope>NUCLEOTIDE SEQUENCE [LARGE SCALE GENOMIC DNA]</scope>
</reference>
<dbReference type="Proteomes" id="UP000236845">
    <property type="component" value="Unassembled WGS sequence"/>
</dbReference>
<dbReference type="Gene3D" id="3.30.1240.10">
    <property type="match status" value="1"/>
</dbReference>
<proteinExistence type="predicted"/>
<comment type="caution">
    <text evidence="1">The sequence shown here is derived from an EMBL/GenBank/DDBJ whole genome shotgun (WGS) entry which is preliminary data.</text>
</comment>